<proteinExistence type="predicted"/>
<dbReference type="HOGENOM" id="CLU_3438994_0_0_1"/>
<comment type="caution">
    <text evidence="1">The sequence shown here is derived from an EMBL/GenBank/DDBJ whole genome shotgun (WGS) entry which is preliminary data.</text>
</comment>
<accession>T0JUQ9</accession>
<protein>
    <submittedName>
        <fullName evidence="1">Uncharacterized protein</fullName>
    </submittedName>
</protein>
<reference evidence="2" key="1">
    <citation type="journal article" date="2013" name="Mol. Plant Microbe Interact.">
        <title>Global aspects of pacC regulation of pathogenicity genes in Colletotrichum gloeosporioides as revealed by transcriptome analysis.</title>
        <authorList>
            <person name="Alkan N."/>
            <person name="Meng X."/>
            <person name="Friedlander G."/>
            <person name="Reuveni E."/>
            <person name="Sukno S."/>
            <person name="Sherman A."/>
            <person name="Thon M."/>
            <person name="Fluhr R."/>
            <person name="Prusky D."/>
        </authorList>
    </citation>
    <scope>NUCLEOTIDE SEQUENCE [LARGE SCALE GENOMIC DNA]</scope>
    <source>
        <strain evidence="2">Cg-14</strain>
    </source>
</reference>
<dbReference type="Proteomes" id="UP000015530">
    <property type="component" value="Unassembled WGS sequence"/>
</dbReference>
<organism evidence="1 2">
    <name type="scientific">Colletotrichum gloeosporioides (strain Cg-14)</name>
    <name type="common">Anthracnose fungus</name>
    <name type="synonym">Glomerella cingulata</name>
    <dbReference type="NCBI Taxonomy" id="1237896"/>
    <lineage>
        <taxon>Eukaryota</taxon>
        <taxon>Fungi</taxon>
        <taxon>Dikarya</taxon>
        <taxon>Ascomycota</taxon>
        <taxon>Pezizomycotina</taxon>
        <taxon>Sordariomycetes</taxon>
        <taxon>Hypocreomycetidae</taxon>
        <taxon>Glomerellales</taxon>
        <taxon>Glomerellaceae</taxon>
        <taxon>Colletotrichum</taxon>
        <taxon>Colletotrichum gloeosporioides species complex</taxon>
    </lineage>
</organism>
<gene>
    <name evidence="1" type="ORF">CGLO_18346</name>
</gene>
<evidence type="ECO:0000313" key="1">
    <source>
        <dbReference type="EMBL" id="EQB43069.1"/>
    </source>
</evidence>
<sequence length="9" mass="1022">MQGLSRAFI</sequence>
<evidence type="ECO:0000313" key="2">
    <source>
        <dbReference type="Proteomes" id="UP000015530"/>
    </source>
</evidence>
<name>T0JUQ9_COLGC</name>
<dbReference type="EMBL" id="AMYD01004508">
    <property type="protein sequence ID" value="EQB43069.1"/>
    <property type="molecule type" value="Genomic_DNA"/>
</dbReference>